<feature type="region of interest" description="Disordered" evidence="1">
    <location>
        <begin position="36"/>
        <end position="59"/>
    </location>
</feature>
<protein>
    <submittedName>
        <fullName evidence="2">Uncharacterized protein</fullName>
    </submittedName>
</protein>
<gene>
    <name evidence="2" type="ORF">GA0070564_10836</name>
</gene>
<keyword evidence="3" id="KW-1185">Reference proteome</keyword>
<accession>A0A1C5A705</accession>
<evidence type="ECO:0000313" key="2">
    <source>
        <dbReference type="EMBL" id="SCF40936.1"/>
    </source>
</evidence>
<reference evidence="3" key="1">
    <citation type="submission" date="2016-06" db="EMBL/GenBank/DDBJ databases">
        <authorList>
            <person name="Varghese N."/>
            <person name="Submissions Spin"/>
        </authorList>
    </citation>
    <scope>NUCLEOTIDE SEQUENCE [LARGE SCALE GENOMIC DNA]</scope>
    <source>
        <strain evidence="3">DSM 44830</strain>
    </source>
</reference>
<dbReference type="STRING" id="262898.GA0070564_10836"/>
<evidence type="ECO:0000256" key="1">
    <source>
        <dbReference type="SAM" id="MobiDB-lite"/>
    </source>
</evidence>
<proteinExistence type="predicted"/>
<dbReference type="EMBL" id="FMCX01000008">
    <property type="protein sequence ID" value="SCF40936.1"/>
    <property type="molecule type" value="Genomic_DNA"/>
</dbReference>
<organism evidence="2 3">
    <name type="scientific">Micromonospora mirobrigensis</name>
    <dbReference type="NCBI Taxonomy" id="262898"/>
    <lineage>
        <taxon>Bacteria</taxon>
        <taxon>Bacillati</taxon>
        <taxon>Actinomycetota</taxon>
        <taxon>Actinomycetes</taxon>
        <taxon>Micromonosporales</taxon>
        <taxon>Micromonosporaceae</taxon>
        <taxon>Micromonospora</taxon>
    </lineage>
</organism>
<name>A0A1C5A705_9ACTN</name>
<feature type="compositionally biased region" description="Low complexity" evidence="1">
    <location>
        <begin position="41"/>
        <end position="52"/>
    </location>
</feature>
<sequence>MVILAVLGLVVACVAMIPDWASLLAADREPVRLAPTLTPVGTSPTTGKATAPAPAPSPGGGAFLPPENLDRFVLPGTNLGLDPAARADLDSRPPRAWVDDSGTPGADLVYTYFDLERGRGVVLGSGPATRPGSAEDCLRFTQTESLGAGVSKGDLAPGAAFCLSTGDGSVAWLKLMRIRDQRSRSSSLEFEVAVWHRR</sequence>
<dbReference type="Proteomes" id="UP000199504">
    <property type="component" value="Unassembled WGS sequence"/>
</dbReference>
<evidence type="ECO:0000313" key="3">
    <source>
        <dbReference type="Proteomes" id="UP000199504"/>
    </source>
</evidence>
<dbReference type="AlphaFoldDB" id="A0A1C5A705"/>